<sequence length="78" mass="8396">MASSPSKNTPTGASPAGIFESARHFFSFALIAPSTDLINKKDIFAQFKFLTSPDRVKAASKLDADSFYMYGCGSINLP</sequence>
<keyword evidence="2" id="KW-1185">Reference proteome</keyword>
<gene>
    <name evidence="1" type="ORF">CBOVIS_LOCUS5556</name>
</gene>
<accession>A0A8S1EH31</accession>
<dbReference type="OrthoDB" id="5782389at2759"/>
<proteinExistence type="predicted"/>
<comment type="caution">
    <text evidence="1">The sequence shown here is derived from an EMBL/GenBank/DDBJ whole genome shotgun (WGS) entry which is preliminary data.</text>
</comment>
<evidence type="ECO:0000313" key="1">
    <source>
        <dbReference type="EMBL" id="CAB3403031.1"/>
    </source>
</evidence>
<dbReference type="Proteomes" id="UP000494206">
    <property type="component" value="Unassembled WGS sequence"/>
</dbReference>
<dbReference type="AlphaFoldDB" id="A0A8S1EH31"/>
<reference evidence="1 2" key="1">
    <citation type="submission" date="2020-04" db="EMBL/GenBank/DDBJ databases">
        <authorList>
            <person name="Laetsch R D."/>
            <person name="Stevens L."/>
            <person name="Kumar S."/>
            <person name="Blaxter L. M."/>
        </authorList>
    </citation>
    <scope>NUCLEOTIDE SEQUENCE [LARGE SCALE GENOMIC DNA]</scope>
</reference>
<dbReference type="EMBL" id="CADEPM010000003">
    <property type="protein sequence ID" value="CAB3403031.1"/>
    <property type="molecule type" value="Genomic_DNA"/>
</dbReference>
<name>A0A8S1EH31_9PELO</name>
<evidence type="ECO:0000313" key="2">
    <source>
        <dbReference type="Proteomes" id="UP000494206"/>
    </source>
</evidence>
<organism evidence="1 2">
    <name type="scientific">Caenorhabditis bovis</name>
    <dbReference type="NCBI Taxonomy" id="2654633"/>
    <lineage>
        <taxon>Eukaryota</taxon>
        <taxon>Metazoa</taxon>
        <taxon>Ecdysozoa</taxon>
        <taxon>Nematoda</taxon>
        <taxon>Chromadorea</taxon>
        <taxon>Rhabditida</taxon>
        <taxon>Rhabditina</taxon>
        <taxon>Rhabditomorpha</taxon>
        <taxon>Rhabditoidea</taxon>
        <taxon>Rhabditidae</taxon>
        <taxon>Peloderinae</taxon>
        <taxon>Caenorhabditis</taxon>
    </lineage>
</organism>
<protein>
    <submittedName>
        <fullName evidence="1">Uncharacterized protein</fullName>
    </submittedName>
</protein>